<dbReference type="AlphaFoldDB" id="A0A839UF99"/>
<gene>
    <name evidence="1" type="ORF">FHS21_005679</name>
</gene>
<evidence type="ECO:0000313" key="2">
    <source>
        <dbReference type="Proteomes" id="UP000554520"/>
    </source>
</evidence>
<dbReference type="Proteomes" id="UP000554520">
    <property type="component" value="Unassembled WGS sequence"/>
</dbReference>
<evidence type="ECO:0000313" key="1">
    <source>
        <dbReference type="EMBL" id="MBB3149227.1"/>
    </source>
</evidence>
<accession>A0A839UF99</accession>
<reference evidence="1 2" key="1">
    <citation type="submission" date="2020-08" db="EMBL/GenBank/DDBJ databases">
        <title>Genomic Encyclopedia of Type Strains, Phase III (KMG-III): the genomes of soil and plant-associated and newly described type strains.</title>
        <authorList>
            <person name="Whitman W."/>
        </authorList>
    </citation>
    <scope>NUCLEOTIDE SEQUENCE [LARGE SCALE GENOMIC DNA]</scope>
    <source>
        <strain evidence="1 2">CECT 7015</strain>
    </source>
</reference>
<dbReference type="EMBL" id="JACHXN010000029">
    <property type="protein sequence ID" value="MBB3149227.1"/>
    <property type="molecule type" value="Genomic_DNA"/>
</dbReference>
<name>A0A839UF99_9HYPH</name>
<sequence>MQYANACQPHQETIGSNVADSTDGSFECPTCRGIVGAASGAGETMAVCRDCGHVFGTWASAQAMAQASIKKQLLTIVKARIGSSSKAANRKMRR</sequence>
<organism evidence="1 2">
    <name type="scientific">Phyllobacterium trifolii</name>
    <dbReference type="NCBI Taxonomy" id="300193"/>
    <lineage>
        <taxon>Bacteria</taxon>
        <taxon>Pseudomonadati</taxon>
        <taxon>Pseudomonadota</taxon>
        <taxon>Alphaproteobacteria</taxon>
        <taxon>Hyphomicrobiales</taxon>
        <taxon>Phyllobacteriaceae</taxon>
        <taxon>Phyllobacterium</taxon>
    </lineage>
</organism>
<comment type="caution">
    <text evidence="1">The sequence shown here is derived from an EMBL/GenBank/DDBJ whole genome shotgun (WGS) entry which is preliminary data.</text>
</comment>
<evidence type="ECO:0008006" key="3">
    <source>
        <dbReference type="Google" id="ProtNLM"/>
    </source>
</evidence>
<keyword evidence="2" id="KW-1185">Reference proteome</keyword>
<proteinExistence type="predicted"/>
<protein>
    <recommendedName>
        <fullName evidence="3">Transcription factor zinc-finger domain-containing protein</fullName>
    </recommendedName>
</protein>